<dbReference type="EMBL" id="VFOL01000001">
    <property type="protein sequence ID" value="TQL38557.1"/>
    <property type="molecule type" value="Genomic_DNA"/>
</dbReference>
<dbReference type="Pfam" id="PF13241">
    <property type="entry name" value="NAD_binding_7"/>
    <property type="match status" value="1"/>
</dbReference>
<dbReference type="AlphaFoldDB" id="A0A542XRT1"/>
<reference evidence="2 5" key="2">
    <citation type="submission" date="2021-03" db="EMBL/GenBank/DDBJ databases">
        <title>Whole genome shotgun sequence of Salinispora arenicola NBRC 105043.</title>
        <authorList>
            <person name="Komaki H."/>
            <person name="Tamura T."/>
        </authorList>
    </citation>
    <scope>NUCLEOTIDE SEQUENCE [LARGE SCALE GENOMIC DNA]</scope>
    <source>
        <strain evidence="2 5">NBRC 105043</strain>
    </source>
</reference>
<dbReference type="RefSeq" id="WP_029024802.1">
    <property type="nucleotide sequence ID" value="NZ_BOQM01000010.1"/>
</dbReference>
<evidence type="ECO:0000259" key="1">
    <source>
        <dbReference type="PROSITE" id="PS51664"/>
    </source>
</evidence>
<protein>
    <submittedName>
        <fullName evidence="3">Bacteriocin biosynthesis cyclodehydratase domain-containing protein</fullName>
    </submittedName>
</protein>
<keyword evidence="5" id="KW-1185">Reference proteome</keyword>
<name>A0A542XRT1_SALAC</name>
<dbReference type="Proteomes" id="UP000315983">
    <property type="component" value="Unassembled WGS sequence"/>
</dbReference>
<proteinExistence type="predicted"/>
<dbReference type="GeneID" id="93772938"/>
<dbReference type="Pfam" id="PF02624">
    <property type="entry name" value="YcaO"/>
    <property type="match status" value="1"/>
</dbReference>
<dbReference type="Proteomes" id="UP000677457">
    <property type="component" value="Unassembled WGS sequence"/>
</dbReference>
<dbReference type="EMBL" id="BOQM01000010">
    <property type="protein sequence ID" value="GIM84388.1"/>
    <property type="molecule type" value="Genomic_DNA"/>
</dbReference>
<evidence type="ECO:0000313" key="5">
    <source>
        <dbReference type="Proteomes" id="UP000677457"/>
    </source>
</evidence>
<dbReference type="SUPFAM" id="SSF51905">
    <property type="entry name" value="FAD/NAD(P)-binding domain"/>
    <property type="match status" value="1"/>
</dbReference>
<dbReference type="InterPro" id="IPR022291">
    <property type="entry name" value="Bacteriocin_synth_cyclodeHase"/>
</dbReference>
<gene>
    <name evidence="3" type="ORF">FB564_3758</name>
    <name evidence="2" type="ORF">Sar04_17070</name>
</gene>
<evidence type="ECO:0000313" key="2">
    <source>
        <dbReference type="EMBL" id="GIM84388.1"/>
    </source>
</evidence>
<comment type="caution">
    <text evidence="3">The sequence shown here is derived from an EMBL/GenBank/DDBJ whole genome shotgun (WGS) entry which is preliminary data.</text>
</comment>
<dbReference type="PROSITE" id="PS51664">
    <property type="entry name" value="YCAO"/>
    <property type="match status" value="1"/>
</dbReference>
<dbReference type="NCBIfam" id="TIGR03882">
    <property type="entry name" value="cyclo_dehyd_2"/>
    <property type="match status" value="1"/>
</dbReference>
<dbReference type="InterPro" id="IPR003776">
    <property type="entry name" value="YcaO-like_dom"/>
</dbReference>
<feature type="domain" description="YcaO" evidence="1">
    <location>
        <begin position="434"/>
        <end position="726"/>
    </location>
</feature>
<evidence type="ECO:0000313" key="3">
    <source>
        <dbReference type="EMBL" id="TQL38557.1"/>
    </source>
</evidence>
<accession>A0A542XRT1</accession>
<reference evidence="3 4" key="1">
    <citation type="submission" date="2019-06" db="EMBL/GenBank/DDBJ databases">
        <title>Sequencing the genomes of 1000 actinobacteria strains.</title>
        <authorList>
            <person name="Klenk H.-P."/>
        </authorList>
    </citation>
    <scope>NUCLEOTIDE SEQUENCE [LARGE SCALE GENOMIC DNA]</scope>
    <source>
        <strain evidence="3 4">DSM 44819</strain>
    </source>
</reference>
<dbReference type="Gene3D" id="3.40.50.720">
    <property type="entry name" value="NAD(P)-binding Rossmann-like Domain"/>
    <property type="match status" value="1"/>
</dbReference>
<evidence type="ECO:0000313" key="4">
    <source>
        <dbReference type="Proteomes" id="UP000315983"/>
    </source>
</evidence>
<organism evidence="3 4">
    <name type="scientific">Salinispora arenicola</name>
    <dbReference type="NCBI Taxonomy" id="168697"/>
    <lineage>
        <taxon>Bacteria</taxon>
        <taxon>Bacillati</taxon>
        <taxon>Actinomycetota</taxon>
        <taxon>Actinomycetes</taxon>
        <taxon>Micromonosporales</taxon>
        <taxon>Micromonosporaceae</taxon>
        <taxon>Salinispora</taxon>
    </lineage>
</organism>
<sequence>MSTAYDTVAQTRPRVRHDVLFTRTEDGVLFHNATSGFRFSSTTAYRLASVLVPHLNGRNQVADICARLPAGQRAMIGELVSTLYARGFARDVPETEGDPTAILGPAVAAHFATQVAYLDHYTDRAPQRFATFRHTSVAVLGAGPVATACATGLLRNGAATVTVSPAIAPRLAPELAELDAAGCPATTVPLPTTGNEVGWSDLATAQIVVVAGGDDAPRDTLRLLAAGIPADRLLLPAWVAGGRMLVGPVQGEGRTGCWCCVMRRLADNDETGGAGQVWQAAALPSGAAPAATEPDGPLAAMIGNLLAYEVFRLTTGALPAETDGSVIVQHLASLDVLTEQLLAHPRCIFCRPAPPEPAWTTEGLDEAPAEVAPAADPAAGAQEALAQLESHQPLLQPHLGVFRRYDDERWDQTPIKVGAVELTDGSGRRRTVTAFDVHHVAAARLRALRIAAVVNTSSIAVGTPAPQGAERVDAARLGLASGWGDAPVQRWATARSLLSREVVAVPMPVLEPFGAANRRHEAEPTSAGGGAGGDLTEAVRAGLASALAGHTLRQVIAGRDTVRRIRPDTIGTTPELVFLTRSTANLGVTMELLDLGGQRDTGVAVLLARSFDPDRGQWTFALTADPDWTTAAAAALRDVLGQAQLRAQDPELVPDIGDPVLVDFDPGTVPVHDEVDAAGARHRWVDVLQRLPGLGYDVLVAPVGGADLAAGGLVAVKVLLAAGDHR</sequence>
<dbReference type="InterPro" id="IPR036188">
    <property type="entry name" value="FAD/NAD-bd_sf"/>
</dbReference>